<sequence>MPLATHDSLQSFFNETVLLSLGEKLGVSQATRLVTVGSGTTFTGFEGDWTGSSEKLPDAYVKLRDAEFPRVVCEAGWAEGHGKLMDDARLWLLHTDGQTRIVIIVSFTESTIKHSLQASNKQPEEETQPHKSMSEEETVVDSIDSTTNLNDLAKKLIDLDRRDELRQPLVSSLRATLHVYRASKDGRDIE</sequence>
<dbReference type="EMBL" id="LN891236">
    <property type="protein sequence ID" value="CUS07195.1"/>
    <property type="molecule type" value="Genomic_DNA"/>
</dbReference>
<evidence type="ECO:0000313" key="3">
    <source>
        <dbReference type="Proteomes" id="UP001412239"/>
    </source>
</evidence>
<feature type="region of interest" description="Disordered" evidence="1">
    <location>
        <begin position="115"/>
        <end position="143"/>
    </location>
</feature>
<proteinExistence type="predicted"/>
<evidence type="ECO:0000256" key="1">
    <source>
        <dbReference type="SAM" id="MobiDB-lite"/>
    </source>
</evidence>
<organism evidence="2 3">
    <name type="scientific">Tuber aestivum</name>
    <name type="common">summer truffle</name>
    <dbReference type="NCBI Taxonomy" id="59557"/>
    <lineage>
        <taxon>Eukaryota</taxon>
        <taxon>Fungi</taxon>
        <taxon>Dikarya</taxon>
        <taxon>Ascomycota</taxon>
        <taxon>Pezizomycotina</taxon>
        <taxon>Pezizomycetes</taxon>
        <taxon>Pezizales</taxon>
        <taxon>Tuberaceae</taxon>
        <taxon>Tuber</taxon>
    </lineage>
</organism>
<accession>A0A292PKH3</accession>
<gene>
    <name evidence="2" type="ORF">GSTUAT00008726001</name>
</gene>
<dbReference type="Proteomes" id="UP001412239">
    <property type="component" value="Unassembled WGS sequence"/>
</dbReference>
<name>A0A292PKH3_9PEZI</name>
<dbReference type="AlphaFoldDB" id="A0A292PKH3"/>
<reference evidence="2" key="1">
    <citation type="submission" date="2015-10" db="EMBL/GenBank/DDBJ databases">
        <authorList>
            <person name="Regsiter A."/>
            <person name="william w."/>
        </authorList>
    </citation>
    <scope>NUCLEOTIDE SEQUENCE</scope>
    <source>
        <strain evidence="2">Montdore</strain>
    </source>
</reference>
<feature type="compositionally biased region" description="Basic and acidic residues" evidence="1">
    <location>
        <begin position="122"/>
        <end position="134"/>
    </location>
</feature>
<keyword evidence="3" id="KW-1185">Reference proteome</keyword>
<evidence type="ECO:0000313" key="2">
    <source>
        <dbReference type="EMBL" id="CUS07195.1"/>
    </source>
</evidence>
<protein>
    <submittedName>
        <fullName evidence="2">Uncharacterized protein</fullName>
    </submittedName>
</protein>